<dbReference type="CDD" id="cd07990">
    <property type="entry name" value="LPLAT_LCLAT1-like"/>
    <property type="match status" value="1"/>
</dbReference>
<dbReference type="VEuPathDB" id="MicrosporidiaDB:M970_041230"/>
<keyword evidence="3" id="KW-0808">Transferase</keyword>
<sequence length="281" mass="33171">MRRALRIFLKLVMLQGVVVLFLLGIPFSALAYPIYILDKPLCIRLSTFFTYTLWTLISWMFNLSSTVNGSIALGDESYLVISNHVGSVDFILINEIARRNNMIAHMKYAIKDGLRIFPVFYQIVVYAGFLVLKRNFEDDEKKIVKYFDFFKISSIPMWFILYPEGSRFTEKLKLRSWEYSDKKNIVRLNNVLLPRYKGFKLICEQLRNSRIKKIVDVTFFYSEGEVPPLWKFLLWDTTGSFNCDIRVVPIDEIADYKEFLYKSFERKDALISRWKDSAENK</sequence>
<dbReference type="InterPro" id="IPR002123">
    <property type="entry name" value="Plipid/glycerol_acylTrfase"/>
</dbReference>
<accession>M1KJ70</accession>
<feature type="transmembrane region" description="Helical" evidence="1">
    <location>
        <begin position="113"/>
        <end position="131"/>
    </location>
</feature>
<dbReference type="Pfam" id="PF01553">
    <property type="entry name" value="Acyltransferase"/>
    <property type="match status" value="1"/>
</dbReference>
<feature type="transmembrane region" description="Helical" evidence="1">
    <location>
        <begin position="41"/>
        <end position="61"/>
    </location>
</feature>
<name>M1KJ70_ENCCN</name>
<organism evidence="3">
    <name type="scientific">Encephalitozoon cuniculi</name>
    <name type="common">Microsporidian parasite</name>
    <dbReference type="NCBI Taxonomy" id="6035"/>
    <lineage>
        <taxon>Eukaryota</taxon>
        <taxon>Fungi</taxon>
        <taxon>Fungi incertae sedis</taxon>
        <taxon>Microsporidia</taxon>
        <taxon>Unikaryonidae</taxon>
        <taxon>Encephalitozoon</taxon>
    </lineage>
</organism>
<evidence type="ECO:0000256" key="1">
    <source>
        <dbReference type="SAM" id="Phobius"/>
    </source>
</evidence>
<protein>
    <submittedName>
        <fullName evidence="3">Acylglycerol-3-phosphate acyltransferase family protein</fullName>
    </submittedName>
</protein>
<evidence type="ECO:0000313" key="3">
    <source>
        <dbReference type="EMBL" id="AGE95271.1"/>
    </source>
</evidence>
<dbReference type="SUPFAM" id="SSF69593">
    <property type="entry name" value="Glycerol-3-phosphate (1)-acyltransferase"/>
    <property type="match status" value="1"/>
</dbReference>
<gene>
    <name evidence="3" type="ORF">ECU04_1280</name>
</gene>
<dbReference type="EMBL" id="KC513606">
    <property type="protein sequence ID" value="AGE95271.1"/>
    <property type="molecule type" value="Genomic_DNA"/>
</dbReference>
<dbReference type="PANTHER" id="PTHR10983">
    <property type="entry name" value="1-ACYLGLYCEROL-3-PHOSPHATE ACYLTRANSFERASE-RELATED"/>
    <property type="match status" value="1"/>
</dbReference>
<dbReference type="PANTHER" id="PTHR10983:SF16">
    <property type="entry name" value="LYSOCARDIOLIPIN ACYLTRANSFERASE 1"/>
    <property type="match status" value="1"/>
</dbReference>
<dbReference type="VEuPathDB" id="MicrosporidiaDB:AEWQ_041230"/>
<dbReference type="VEuPathDB" id="MicrosporidiaDB:ECU04_1280"/>
<dbReference type="VEuPathDB" id="MicrosporidiaDB:AEWD_041240"/>
<dbReference type="GO" id="GO:0012505">
    <property type="term" value="C:endomembrane system"/>
    <property type="evidence" value="ECO:0007669"/>
    <property type="project" value="TreeGrafter"/>
</dbReference>
<keyword evidence="3" id="KW-0012">Acyltransferase</keyword>
<reference evidence="3" key="1">
    <citation type="journal article" date="2013" name="Eukaryot. Cell">
        <title>Extremely Reduced Levels of Heterozygosity in the Vertebrate Pathogen Encephalitozoon cuniculi.</title>
        <authorList>
            <person name="Selman M."/>
            <person name="Sak B."/>
            <person name="Kvac M."/>
            <person name="Farinelli L."/>
            <person name="Weiss L.M."/>
            <person name="Corradi N."/>
        </authorList>
    </citation>
    <scope>NUCLEOTIDE SEQUENCE</scope>
</reference>
<dbReference type="GO" id="GO:0016746">
    <property type="term" value="F:acyltransferase activity"/>
    <property type="evidence" value="ECO:0007669"/>
    <property type="project" value="UniProtKB-KW"/>
</dbReference>
<keyword evidence="1" id="KW-0812">Transmembrane</keyword>
<keyword evidence="1" id="KW-1133">Transmembrane helix</keyword>
<evidence type="ECO:0000259" key="2">
    <source>
        <dbReference type="SMART" id="SM00563"/>
    </source>
</evidence>
<proteinExistence type="predicted"/>
<dbReference type="SMART" id="SM00563">
    <property type="entry name" value="PlsC"/>
    <property type="match status" value="1"/>
</dbReference>
<dbReference type="VEuPathDB" id="MicrosporidiaDB:AEWR_041230"/>
<keyword evidence="1" id="KW-0472">Membrane</keyword>
<dbReference type="AlphaFoldDB" id="M1KJ70"/>
<feature type="domain" description="Phospholipid/glycerol acyltransferase" evidence="2">
    <location>
        <begin position="78"/>
        <end position="200"/>
    </location>
</feature>